<reference evidence="1 2" key="1">
    <citation type="submission" date="2020-04" db="EMBL/GenBank/DDBJ databases">
        <title>MicrobeNet Type strains.</title>
        <authorList>
            <person name="Nicholson A.C."/>
        </authorList>
    </citation>
    <scope>NUCLEOTIDE SEQUENCE [LARGE SCALE GENOMIC DNA]</scope>
    <source>
        <strain evidence="1 2">ATCC BAA-788</strain>
    </source>
</reference>
<dbReference type="RefSeq" id="WP_168629933.1">
    <property type="nucleotide sequence ID" value="NZ_BONL01000007.1"/>
</dbReference>
<evidence type="ECO:0000313" key="2">
    <source>
        <dbReference type="Proteomes" id="UP000581206"/>
    </source>
</evidence>
<gene>
    <name evidence="1" type="ORF">HGA03_09215</name>
</gene>
<name>A0A7X6QZ90_9CELL</name>
<dbReference type="EMBL" id="JAAXOX010000003">
    <property type="protein sequence ID" value="NKY22841.1"/>
    <property type="molecule type" value="Genomic_DNA"/>
</dbReference>
<keyword evidence="2" id="KW-1185">Reference proteome</keyword>
<protein>
    <submittedName>
        <fullName evidence="1">Uncharacterized protein</fullName>
    </submittedName>
</protein>
<sequence>MSAPTVPARRRVLVRGELVHDLTAFTVTDPGFRLVLPTPLPTLVLRADAAERVDLLSGERQELRSALCGPSTRPWAVREPAGSRVTVLRLRPEALVRLGVGEPRALVDGTTAWEAVRAGVDAGSEGAAVPETAAVPGDAGLDDGRALDRELAARAMPRDPVLRQRLGEAVGLILAERGLVTAVDVARAAQVPPSELFRLLDEAVGTGPEQLAAAQRLRCTVRDAVPAGAPLGRVLTVLGDLRALPPRELLRLGLDHLGLEQLVRRGAALPLG</sequence>
<dbReference type="AlphaFoldDB" id="A0A7X6QZ90"/>
<organism evidence="1 2">
    <name type="scientific">Cellulomonas denverensis</name>
    <dbReference type="NCBI Taxonomy" id="264297"/>
    <lineage>
        <taxon>Bacteria</taxon>
        <taxon>Bacillati</taxon>
        <taxon>Actinomycetota</taxon>
        <taxon>Actinomycetes</taxon>
        <taxon>Micrococcales</taxon>
        <taxon>Cellulomonadaceae</taxon>
        <taxon>Cellulomonas</taxon>
    </lineage>
</organism>
<comment type="caution">
    <text evidence="1">The sequence shown here is derived from an EMBL/GenBank/DDBJ whole genome shotgun (WGS) entry which is preliminary data.</text>
</comment>
<dbReference type="Proteomes" id="UP000581206">
    <property type="component" value="Unassembled WGS sequence"/>
</dbReference>
<evidence type="ECO:0000313" key="1">
    <source>
        <dbReference type="EMBL" id="NKY22841.1"/>
    </source>
</evidence>
<accession>A0A7X6QZ90</accession>
<proteinExistence type="predicted"/>